<keyword evidence="4" id="KW-0328">Glycosyltransferase</keyword>
<evidence type="ECO:0000256" key="5">
    <source>
        <dbReference type="ARBA" id="ARBA00022679"/>
    </source>
</evidence>
<evidence type="ECO:0000256" key="3">
    <source>
        <dbReference type="ARBA" id="ARBA00021980"/>
    </source>
</evidence>
<dbReference type="RefSeq" id="WP_025801294.1">
    <property type="nucleotide sequence ID" value="NZ_CP009706.1"/>
</dbReference>
<accession>A0A097R252</accession>
<dbReference type="EC" id="2.4.2.3" evidence="2"/>
<evidence type="ECO:0000256" key="2">
    <source>
        <dbReference type="ARBA" id="ARBA00011888"/>
    </source>
</evidence>
<gene>
    <name evidence="8" type="ORF">AT03_10725</name>
</gene>
<organism evidence="8 9">
    <name type="scientific">Hafnia alvei FB1</name>
    <dbReference type="NCBI Taxonomy" id="1453496"/>
    <lineage>
        <taxon>Bacteria</taxon>
        <taxon>Pseudomonadati</taxon>
        <taxon>Pseudomonadota</taxon>
        <taxon>Gammaproteobacteria</taxon>
        <taxon>Enterobacterales</taxon>
        <taxon>Hafniaceae</taxon>
        <taxon>Hafnia</taxon>
    </lineage>
</organism>
<dbReference type="eggNOG" id="COG2820">
    <property type="taxonomic scope" value="Bacteria"/>
</dbReference>
<proteinExistence type="inferred from homology"/>
<dbReference type="PATRIC" id="fig|1453496.5.peg.2155"/>
<dbReference type="Pfam" id="PF01048">
    <property type="entry name" value="PNP_UDP_1"/>
    <property type="match status" value="1"/>
</dbReference>
<reference evidence="8 9" key="1">
    <citation type="journal article" date="2014" name="Gut Pathog.">
        <title>Gene clusters of Hafnia alvei strain FB1 important in survival and pathogenesis: a draft genome perspective.</title>
        <authorList>
            <person name="Tan J.Y."/>
            <person name="Yin W.F."/>
            <person name="Chan K.G."/>
        </authorList>
    </citation>
    <scope>NUCLEOTIDE SEQUENCE [LARGE SCALE GENOMIC DNA]</scope>
    <source>
        <strain evidence="8 9">FB1</strain>
    </source>
</reference>
<dbReference type="InterPro" id="IPR000845">
    <property type="entry name" value="Nucleoside_phosphorylase_d"/>
</dbReference>
<dbReference type="InterPro" id="IPR018016">
    <property type="entry name" value="Nucleoside_phosphorylase_CS"/>
</dbReference>
<protein>
    <recommendedName>
        <fullName evidence="3">Uridine phosphorylase</fullName>
        <ecNumber evidence="2">2.4.2.3</ecNumber>
    </recommendedName>
</protein>
<dbReference type="InterPro" id="IPR035994">
    <property type="entry name" value="Nucleoside_phosphorylase_sf"/>
</dbReference>
<dbReference type="CDD" id="cd17767">
    <property type="entry name" value="UP_EcUdp-like"/>
    <property type="match status" value="1"/>
</dbReference>
<evidence type="ECO:0000256" key="1">
    <source>
        <dbReference type="ARBA" id="ARBA00010456"/>
    </source>
</evidence>
<evidence type="ECO:0000259" key="7">
    <source>
        <dbReference type="Pfam" id="PF01048"/>
    </source>
</evidence>
<feature type="domain" description="Nucleoside phosphorylase" evidence="7">
    <location>
        <begin position="18"/>
        <end position="234"/>
    </location>
</feature>
<dbReference type="PANTHER" id="PTHR43691">
    <property type="entry name" value="URIDINE PHOSPHORYLASE"/>
    <property type="match status" value="1"/>
</dbReference>
<evidence type="ECO:0000256" key="6">
    <source>
        <dbReference type="ARBA" id="ARBA00048447"/>
    </source>
</evidence>
<comment type="catalytic activity">
    <reaction evidence="6">
        <text>uridine + phosphate = alpha-D-ribose 1-phosphate + uracil</text>
        <dbReference type="Rhea" id="RHEA:24388"/>
        <dbReference type="ChEBI" id="CHEBI:16704"/>
        <dbReference type="ChEBI" id="CHEBI:17568"/>
        <dbReference type="ChEBI" id="CHEBI:43474"/>
        <dbReference type="ChEBI" id="CHEBI:57720"/>
        <dbReference type="EC" id="2.4.2.3"/>
    </reaction>
</comment>
<dbReference type="GO" id="GO:0004850">
    <property type="term" value="F:uridine phosphorylase activity"/>
    <property type="evidence" value="ECO:0007669"/>
    <property type="project" value="UniProtKB-EC"/>
</dbReference>
<evidence type="ECO:0000313" key="9">
    <source>
        <dbReference type="Proteomes" id="UP000029986"/>
    </source>
</evidence>
<dbReference type="GO" id="GO:0009164">
    <property type="term" value="P:nucleoside catabolic process"/>
    <property type="evidence" value="ECO:0007669"/>
    <property type="project" value="UniProtKB-ARBA"/>
</dbReference>
<dbReference type="Gene3D" id="3.40.50.1580">
    <property type="entry name" value="Nucleoside phosphorylase domain"/>
    <property type="match status" value="1"/>
</dbReference>
<dbReference type="HOGENOM" id="CLU_068457_0_1_6"/>
<dbReference type="OrthoDB" id="5296640at2"/>
<keyword evidence="9" id="KW-1185">Reference proteome</keyword>
<dbReference type="Proteomes" id="UP000029986">
    <property type="component" value="Chromosome"/>
</dbReference>
<dbReference type="KEGG" id="hav:AT03_10725"/>
<comment type="similarity">
    <text evidence="1">Belongs to the PNP/UDP phosphorylase family.</text>
</comment>
<name>A0A097R252_HAFAL</name>
<keyword evidence="5" id="KW-0808">Transferase</keyword>
<dbReference type="AlphaFoldDB" id="A0A097R252"/>
<dbReference type="PANTHER" id="PTHR43691:SF11">
    <property type="entry name" value="FI09636P-RELATED"/>
    <property type="match status" value="1"/>
</dbReference>
<dbReference type="PROSITE" id="PS01232">
    <property type="entry name" value="PNP_UDP_1"/>
    <property type="match status" value="1"/>
</dbReference>
<sequence>MTQRQPHIQLSQSMTQARYALLPGDPKRVEHAAHFLENVEELGCHREYRALRGWFRGVEVLVMSTGMGGPSTAIAAEELNQIGVTNLIRIGSCGAMQDHMRLGDLVIAHAAVRDEGTSNAYVNPAYPACADVSLVSTLVQQAKRLEYTAHCGYVRSHDSFYTDHEQEIDHYWSNKGILAADMETAALMVVGALRHMRTASILNVVVEHNACLTEGINDYQQQEKSAQQGESREILLALETVYQDSLEGRQ</sequence>
<dbReference type="EMBL" id="CP009706">
    <property type="protein sequence ID" value="AIU72805.1"/>
    <property type="molecule type" value="Genomic_DNA"/>
</dbReference>
<dbReference type="GO" id="GO:0005829">
    <property type="term" value="C:cytosol"/>
    <property type="evidence" value="ECO:0007669"/>
    <property type="project" value="TreeGrafter"/>
</dbReference>
<dbReference type="SUPFAM" id="SSF53167">
    <property type="entry name" value="Purine and uridine phosphorylases"/>
    <property type="match status" value="1"/>
</dbReference>
<evidence type="ECO:0000313" key="8">
    <source>
        <dbReference type="EMBL" id="AIU72805.1"/>
    </source>
</evidence>
<evidence type="ECO:0000256" key="4">
    <source>
        <dbReference type="ARBA" id="ARBA00022676"/>
    </source>
</evidence>